<dbReference type="Proteomes" id="UP000236950">
    <property type="component" value="Unassembled WGS sequence"/>
</dbReference>
<evidence type="ECO:0000256" key="1">
    <source>
        <dbReference type="ARBA" id="ARBA00000915"/>
    </source>
</evidence>
<dbReference type="PANTHER" id="PTHR21403:SF10">
    <property type="entry name" value="ATP PHOSPHORIBOSYLTRANSFERASE"/>
    <property type="match status" value="1"/>
</dbReference>
<dbReference type="AlphaFoldDB" id="A0A2S5EH71"/>
<dbReference type="Pfam" id="PF01634">
    <property type="entry name" value="HisG"/>
    <property type="match status" value="1"/>
</dbReference>
<accession>A0A2S5EH71</accession>
<comment type="pathway">
    <text evidence="3 15">Amino-acid biosynthesis; L-histidine biosynthesis; L-histidine from 5-phospho-alpha-D-ribose 1-diphosphate: step 1/9.</text>
</comment>
<comment type="caution">
    <text evidence="17">The sequence shown here is derived from an EMBL/GenBank/DDBJ whole genome shotgun (WGS) entry which is preliminary data.</text>
</comment>
<dbReference type="FunFam" id="3.40.190.10:FF:000008">
    <property type="entry name" value="ATP phosphoribosyltransferase"/>
    <property type="match status" value="1"/>
</dbReference>
<comment type="subcellular location">
    <subcellularLocation>
        <location evidence="2 15">Cytoplasm</location>
    </subcellularLocation>
</comment>
<organism evidence="17 18">
    <name type="scientific">Petrotoga halophila DSM 16923</name>
    <dbReference type="NCBI Taxonomy" id="1122953"/>
    <lineage>
        <taxon>Bacteria</taxon>
        <taxon>Thermotogati</taxon>
        <taxon>Thermotogota</taxon>
        <taxon>Thermotogae</taxon>
        <taxon>Petrotogales</taxon>
        <taxon>Petrotogaceae</taxon>
        <taxon>Petrotoga</taxon>
    </lineage>
</organism>
<keyword evidence="12 15" id="KW-0067">ATP-binding</keyword>
<evidence type="ECO:0000259" key="16">
    <source>
        <dbReference type="Pfam" id="PF01634"/>
    </source>
</evidence>
<dbReference type="UniPathway" id="UPA00031">
    <property type="reaction ID" value="UER00006"/>
</dbReference>
<evidence type="ECO:0000256" key="8">
    <source>
        <dbReference type="ARBA" id="ARBA00022605"/>
    </source>
</evidence>
<dbReference type="GO" id="GO:0005737">
    <property type="term" value="C:cytoplasm"/>
    <property type="evidence" value="ECO:0007669"/>
    <property type="project" value="UniProtKB-SubCell"/>
</dbReference>
<evidence type="ECO:0000313" key="18">
    <source>
        <dbReference type="Proteomes" id="UP000236950"/>
    </source>
</evidence>
<name>A0A2S5EH71_9BACT</name>
<evidence type="ECO:0000256" key="13">
    <source>
        <dbReference type="ARBA" id="ARBA00023102"/>
    </source>
</evidence>
<gene>
    <name evidence="15" type="primary">hisG</name>
    <name evidence="17" type="ORF">AA81_06950</name>
</gene>
<comment type="function">
    <text evidence="14 15">Catalyzes the condensation of ATP and 5-phosphoribose 1-diphosphate to form N'-(5'-phosphoribosyl)-ATP (PR-ATP). Has a crucial role in the pathway because the rate of histidine biosynthesis seems to be controlled primarily by regulation of HisG enzymatic activity.</text>
</comment>
<reference evidence="17 18" key="1">
    <citation type="submission" date="2014-01" db="EMBL/GenBank/DDBJ databases">
        <title>Comparative genomics of Petrotoga.</title>
        <authorList>
            <person name="Chow K."/>
            <person name="Charchuk R."/>
            <person name="Nesbo C.L."/>
        </authorList>
    </citation>
    <scope>NUCLEOTIDE SEQUENCE [LARGE SCALE GENOMIC DNA]</scope>
    <source>
        <strain evidence="17 18">DSM 16923</strain>
    </source>
</reference>
<keyword evidence="18" id="KW-1185">Reference proteome</keyword>
<dbReference type="CDD" id="cd13595">
    <property type="entry name" value="PBP2_HisGs"/>
    <property type="match status" value="1"/>
</dbReference>
<evidence type="ECO:0000256" key="2">
    <source>
        <dbReference type="ARBA" id="ARBA00004496"/>
    </source>
</evidence>
<dbReference type="InterPro" id="IPR024893">
    <property type="entry name" value="ATP_PRibTrfase_HisG_short"/>
</dbReference>
<evidence type="ECO:0000256" key="6">
    <source>
        <dbReference type="ARBA" id="ARBA00020998"/>
    </source>
</evidence>
<sequence length="210" mass="23562">MTTISTALPSGRLLEDSKDFLKKIGINVKEPANRELISYENGYTFYFPRAFDVPVYVENGVDIGICGSDVVLERNNEVYIPLELPFGKCRMSIILPENREISFQKMEGYKIATKYPEITKNFFSEKGLKVKILKLNGAVELAAKTGIADAIVDIVDTGNTIKANNLKEAYKIMDISAVLLVNRITQKTKFDFINDLINKAKNYKNGVKGH</sequence>
<keyword evidence="13 15" id="KW-0368">Histidine biosynthesis</keyword>
<dbReference type="InterPro" id="IPR001348">
    <property type="entry name" value="ATP_PRibTrfase_HisG"/>
</dbReference>
<evidence type="ECO:0000256" key="12">
    <source>
        <dbReference type="ARBA" id="ARBA00022840"/>
    </source>
</evidence>
<dbReference type="SUPFAM" id="SSF53850">
    <property type="entry name" value="Periplasmic binding protein-like II"/>
    <property type="match status" value="1"/>
</dbReference>
<comment type="domain">
    <text evidence="15">Lacks the C-terminal regulatory region which is replaced by HisZ.</text>
</comment>
<evidence type="ECO:0000256" key="14">
    <source>
        <dbReference type="ARBA" id="ARBA00024861"/>
    </source>
</evidence>
<protein>
    <recommendedName>
        <fullName evidence="6 15">ATP phosphoribosyltransferase</fullName>
        <shortName evidence="15">ATP-PRT</shortName>
        <shortName evidence="15">ATP-PRTase</shortName>
        <ecNumber evidence="5 15">2.4.2.17</ecNumber>
    </recommendedName>
</protein>
<evidence type="ECO:0000313" key="17">
    <source>
        <dbReference type="EMBL" id="POZ92496.1"/>
    </source>
</evidence>
<comment type="subunit">
    <text evidence="15">Heteromultimer composed of HisG and HisZ subunits.</text>
</comment>
<dbReference type="HAMAP" id="MF_01018">
    <property type="entry name" value="HisG_Short"/>
    <property type="match status" value="1"/>
</dbReference>
<dbReference type="EMBL" id="JALY01000140">
    <property type="protein sequence ID" value="POZ92496.1"/>
    <property type="molecule type" value="Genomic_DNA"/>
</dbReference>
<evidence type="ECO:0000256" key="9">
    <source>
        <dbReference type="ARBA" id="ARBA00022676"/>
    </source>
</evidence>
<dbReference type="NCBIfam" id="TIGR00070">
    <property type="entry name" value="hisG"/>
    <property type="match status" value="1"/>
</dbReference>
<evidence type="ECO:0000256" key="10">
    <source>
        <dbReference type="ARBA" id="ARBA00022679"/>
    </source>
</evidence>
<dbReference type="InterPro" id="IPR013820">
    <property type="entry name" value="ATP_PRibTrfase_cat"/>
</dbReference>
<dbReference type="Gene3D" id="3.40.190.10">
    <property type="entry name" value="Periplasmic binding protein-like II"/>
    <property type="match status" value="2"/>
</dbReference>
<evidence type="ECO:0000256" key="4">
    <source>
        <dbReference type="ARBA" id="ARBA00009489"/>
    </source>
</evidence>
<proteinExistence type="inferred from homology"/>
<evidence type="ECO:0000256" key="11">
    <source>
        <dbReference type="ARBA" id="ARBA00022741"/>
    </source>
</evidence>
<comment type="similarity">
    <text evidence="4 15">Belongs to the ATP phosphoribosyltransferase family. Short subfamily.</text>
</comment>
<feature type="domain" description="ATP phosphoribosyltransferase catalytic" evidence="16">
    <location>
        <begin position="49"/>
        <end position="199"/>
    </location>
</feature>
<keyword evidence="7 15" id="KW-0963">Cytoplasm</keyword>
<dbReference type="GO" id="GO:0000105">
    <property type="term" value="P:L-histidine biosynthetic process"/>
    <property type="evidence" value="ECO:0007669"/>
    <property type="project" value="UniProtKB-UniRule"/>
</dbReference>
<dbReference type="InterPro" id="IPR018198">
    <property type="entry name" value="ATP_PRibTrfase_CS"/>
</dbReference>
<dbReference type="EC" id="2.4.2.17" evidence="5 15"/>
<dbReference type="GO" id="GO:0003879">
    <property type="term" value="F:ATP phosphoribosyltransferase activity"/>
    <property type="evidence" value="ECO:0007669"/>
    <property type="project" value="UniProtKB-UniRule"/>
</dbReference>
<dbReference type="GO" id="GO:0005524">
    <property type="term" value="F:ATP binding"/>
    <property type="evidence" value="ECO:0007669"/>
    <property type="project" value="UniProtKB-KW"/>
</dbReference>
<keyword evidence="9 15" id="KW-0328">Glycosyltransferase</keyword>
<keyword evidence="11 15" id="KW-0547">Nucleotide-binding</keyword>
<comment type="catalytic activity">
    <reaction evidence="1 15">
        <text>1-(5-phospho-beta-D-ribosyl)-ATP + diphosphate = 5-phospho-alpha-D-ribose 1-diphosphate + ATP</text>
        <dbReference type="Rhea" id="RHEA:18473"/>
        <dbReference type="ChEBI" id="CHEBI:30616"/>
        <dbReference type="ChEBI" id="CHEBI:33019"/>
        <dbReference type="ChEBI" id="CHEBI:58017"/>
        <dbReference type="ChEBI" id="CHEBI:73183"/>
        <dbReference type="EC" id="2.4.2.17"/>
    </reaction>
</comment>
<evidence type="ECO:0000256" key="7">
    <source>
        <dbReference type="ARBA" id="ARBA00022490"/>
    </source>
</evidence>
<dbReference type="PANTHER" id="PTHR21403">
    <property type="entry name" value="ATP PHOSPHORIBOSYLTRANSFERASE ATP-PRTASE"/>
    <property type="match status" value="1"/>
</dbReference>
<evidence type="ECO:0000256" key="15">
    <source>
        <dbReference type="HAMAP-Rule" id="MF_01018"/>
    </source>
</evidence>
<dbReference type="PROSITE" id="PS01316">
    <property type="entry name" value="ATP_P_PHORIBOSYLTR"/>
    <property type="match status" value="1"/>
</dbReference>
<evidence type="ECO:0000256" key="5">
    <source>
        <dbReference type="ARBA" id="ARBA00011946"/>
    </source>
</evidence>
<evidence type="ECO:0000256" key="3">
    <source>
        <dbReference type="ARBA" id="ARBA00004667"/>
    </source>
</evidence>
<keyword evidence="8 15" id="KW-0028">Amino-acid biosynthesis</keyword>
<keyword evidence="10 15" id="KW-0808">Transferase</keyword>